<gene>
    <name evidence="1" type="ORF">BDY19DRAFT_1031916</name>
</gene>
<dbReference type="EMBL" id="MU274959">
    <property type="protein sequence ID" value="KAI0083599.1"/>
    <property type="molecule type" value="Genomic_DNA"/>
</dbReference>
<evidence type="ECO:0000313" key="1">
    <source>
        <dbReference type="EMBL" id="KAI0083599.1"/>
    </source>
</evidence>
<reference evidence="1" key="1">
    <citation type="journal article" date="2021" name="Environ. Microbiol.">
        <title>Gene family expansions and transcriptome signatures uncover fungal adaptations to wood decay.</title>
        <authorList>
            <person name="Hage H."/>
            <person name="Miyauchi S."/>
            <person name="Viragh M."/>
            <person name="Drula E."/>
            <person name="Min B."/>
            <person name="Chaduli D."/>
            <person name="Navarro D."/>
            <person name="Favel A."/>
            <person name="Norest M."/>
            <person name="Lesage-Meessen L."/>
            <person name="Balint B."/>
            <person name="Merenyi Z."/>
            <person name="de Eugenio L."/>
            <person name="Morin E."/>
            <person name="Martinez A.T."/>
            <person name="Baldrian P."/>
            <person name="Stursova M."/>
            <person name="Martinez M.J."/>
            <person name="Novotny C."/>
            <person name="Magnuson J.K."/>
            <person name="Spatafora J.W."/>
            <person name="Maurice S."/>
            <person name="Pangilinan J."/>
            <person name="Andreopoulos W."/>
            <person name="LaButti K."/>
            <person name="Hundley H."/>
            <person name="Na H."/>
            <person name="Kuo A."/>
            <person name="Barry K."/>
            <person name="Lipzen A."/>
            <person name="Henrissat B."/>
            <person name="Riley R."/>
            <person name="Ahrendt S."/>
            <person name="Nagy L.G."/>
            <person name="Grigoriev I.V."/>
            <person name="Martin F."/>
            <person name="Rosso M.N."/>
        </authorList>
    </citation>
    <scope>NUCLEOTIDE SEQUENCE</scope>
    <source>
        <strain evidence="1">CBS 384.51</strain>
    </source>
</reference>
<name>A0ACB8TNQ8_9APHY</name>
<keyword evidence="2" id="KW-1185">Reference proteome</keyword>
<sequence length="640" mass="72579">MAEAGPAPTDALNPIDPVDLYVEQVLAIIPDVDPLHVAGLVERFNDSIVERIVNLLLETPDYPKVQNKGKGKRKRDEEEQEGSDRAKSVKIDYASKDRHHMGGMFYYELAIEQLGKDFPFIPMAHVRRTFSIHNSFYAPTFLALQSELRSGVLPYQRLTSGSAASRSRNKGKQVEKIDEELEREKQWVRMKAVEERTIQDQQIAEDLQDAEDCQIECACCFSEYPIRKVVQCPDAHLFCRDCMSSYCETKLGEHDINIICMDQSGCKLAFTEEELKKVLSGKLLELYYRVKQRKEIEAAGVENLAECPFCDYKVIIENPEERLFRCARDECGVVSCRACKKPDHLPKNCEEAETDKKLDARHTVEEAMTQALIRSCPNPGCDKVFTKEAGCNKMTCTNCRTMSCYVCRKVIKGYEHFNQAPGNSRITDATKCPLWDTNPDQRHADEVAAAAKRAMEEMKRANPEVDEKDLQVELPKPVAGPSKGPGHPAHQPPQNRPQHHPRYRMPPQPLQPPPAPRPQLNLQLQTMAQEHQHLQRLDMFRRQREAENLIRLERVRAQGVRMPFVHPHVERHHVQAPQRALPAVGLPHNYVPARPTLMQPLPQVARAPGVSLSVNGHPVAPANEAGRDFGDGSMMFLFRA</sequence>
<organism evidence="1 2">
    <name type="scientific">Irpex rosettiformis</name>
    <dbReference type="NCBI Taxonomy" id="378272"/>
    <lineage>
        <taxon>Eukaryota</taxon>
        <taxon>Fungi</taxon>
        <taxon>Dikarya</taxon>
        <taxon>Basidiomycota</taxon>
        <taxon>Agaricomycotina</taxon>
        <taxon>Agaricomycetes</taxon>
        <taxon>Polyporales</taxon>
        <taxon>Irpicaceae</taxon>
        <taxon>Irpex</taxon>
    </lineage>
</organism>
<protein>
    <submittedName>
        <fullName evidence="1">Uncharacterized protein</fullName>
    </submittedName>
</protein>
<proteinExistence type="predicted"/>
<evidence type="ECO:0000313" key="2">
    <source>
        <dbReference type="Proteomes" id="UP001055072"/>
    </source>
</evidence>
<comment type="caution">
    <text evidence="1">The sequence shown here is derived from an EMBL/GenBank/DDBJ whole genome shotgun (WGS) entry which is preliminary data.</text>
</comment>
<accession>A0ACB8TNQ8</accession>
<dbReference type="Proteomes" id="UP001055072">
    <property type="component" value="Unassembled WGS sequence"/>
</dbReference>